<dbReference type="InterPro" id="IPR036390">
    <property type="entry name" value="WH_DNA-bd_sf"/>
</dbReference>
<dbReference type="Proteomes" id="UP000396788">
    <property type="component" value="Unassembled WGS sequence"/>
</dbReference>
<dbReference type="GO" id="GO:0005829">
    <property type="term" value="C:cytosol"/>
    <property type="evidence" value="ECO:0007669"/>
    <property type="project" value="TreeGrafter"/>
</dbReference>
<sequence>MGQKYLTDFVGNLYLTKIVEINPCILMRLTTKGRFAVTAMIDLAMRQDAGPVTLAGISQRQRISLSYLEQLFGKLRRHEIVESVRGPGGGYSLARRAEEVTVADIIIAVDEPLDATQCGSKGNCEKGQDGHRGHCMTHELWATLNQKMVEYLDSVSLRDLVEQQRSKQAQQAVLHDTRESGTPSQTIATRIPNSVFDMARS</sequence>
<dbReference type="EMBL" id="CABPRY010000004">
    <property type="protein sequence ID" value="VVE06093.1"/>
    <property type="molecule type" value="Genomic_DNA"/>
</dbReference>
<proteinExistence type="predicted"/>
<dbReference type="GO" id="GO:0003700">
    <property type="term" value="F:DNA-binding transcription factor activity"/>
    <property type="evidence" value="ECO:0007669"/>
    <property type="project" value="InterPro"/>
</dbReference>
<keyword evidence="1" id="KW-0238">DNA-binding</keyword>
<dbReference type="FunFam" id="1.10.10.10:FF:000026">
    <property type="entry name" value="HTH-type transcriptional regulator IscR"/>
    <property type="match status" value="1"/>
</dbReference>
<gene>
    <name evidence="2" type="ORF">PCE31107_02399</name>
</gene>
<evidence type="ECO:0000313" key="3">
    <source>
        <dbReference type="Proteomes" id="UP000396788"/>
    </source>
</evidence>
<dbReference type="AlphaFoldDB" id="A0A5E4V2R1"/>
<reference evidence="2 3" key="1">
    <citation type="submission" date="2019-08" db="EMBL/GenBank/DDBJ databases">
        <authorList>
            <person name="Peeters C."/>
        </authorList>
    </citation>
    <scope>NUCLEOTIDE SEQUENCE [LARGE SCALE GENOMIC DNA]</scope>
    <source>
        <strain evidence="2 3">LMG 31107</strain>
    </source>
</reference>
<dbReference type="NCBIfam" id="TIGR02010">
    <property type="entry name" value="IscR"/>
    <property type="match status" value="1"/>
</dbReference>
<dbReference type="NCBIfam" id="TIGR00738">
    <property type="entry name" value="rrf2_super"/>
    <property type="match status" value="1"/>
</dbReference>
<dbReference type="Pfam" id="PF02082">
    <property type="entry name" value="Rrf2"/>
    <property type="match status" value="1"/>
</dbReference>
<accession>A0A5E4V2R1</accession>
<dbReference type="PROSITE" id="PS51197">
    <property type="entry name" value="HTH_RRF2_2"/>
    <property type="match status" value="1"/>
</dbReference>
<evidence type="ECO:0000256" key="1">
    <source>
        <dbReference type="ARBA" id="ARBA00023125"/>
    </source>
</evidence>
<dbReference type="InterPro" id="IPR000944">
    <property type="entry name" value="Tscrpt_reg_Rrf2"/>
</dbReference>
<evidence type="ECO:0000313" key="2">
    <source>
        <dbReference type="EMBL" id="VVE06093.1"/>
    </source>
</evidence>
<dbReference type="GO" id="GO:0003690">
    <property type="term" value="F:double-stranded DNA binding"/>
    <property type="evidence" value="ECO:0007669"/>
    <property type="project" value="InterPro"/>
</dbReference>
<protein>
    <submittedName>
        <fullName evidence="2">Rrf2 family transcriptional regulator</fullName>
    </submittedName>
</protein>
<name>A0A5E4V2R1_9BURK</name>
<dbReference type="Gene3D" id="1.10.10.10">
    <property type="entry name" value="Winged helix-like DNA-binding domain superfamily/Winged helix DNA-binding domain"/>
    <property type="match status" value="1"/>
</dbReference>
<dbReference type="InterPro" id="IPR036388">
    <property type="entry name" value="WH-like_DNA-bd_sf"/>
</dbReference>
<organism evidence="2 3">
    <name type="scientific">Pandoraea cepalis</name>
    <dbReference type="NCBI Taxonomy" id="2508294"/>
    <lineage>
        <taxon>Bacteria</taxon>
        <taxon>Pseudomonadati</taxon>
        <taxon>Pseudomonadota</taxon>
        <taxon>Betaproteobacteria</taxon>
        <taxon>Burkholderiales</taxon>
        <taxon>Burkholderiaceae</taxon>
        <taxon>Pandoraea</taxon>
    </lineage>
</organism>
<dbReference type="PANTHER" id="PTHR33221:SF5">
    <property type="entry name" value="HTH-TYPE TRANSCRIPTIONAL REGULATOR ISCR"/>
    <property type="match status" value="1"/>
</dbReference>
<dbReference type="SUPFAM" id="SSF46785">
    <property type="entry name" value="Winged helix' DNA-binding domain"/>
    <property type="match status" value="1"/>
</dbReference>
<dbReference type="InterPro" id="IPR010242">
    <property type="entry name" value="TF_HTH_IscR"/>
</dbReference>
<dbReference type="PANTHER" id="PTHR33221">
    <property type="entry name" value="WINGED HELIX-TURN-HELIX TRANSCRIPTIONAL REGULATOR, RRF2 FAMILY"/>
    <property type="match status" value="1"/>
</dbReference>